<reference evidence="7 8" key="2">
    <citation type="submission" date="2015-10" db="EMBL/GenBank/DDBJ databases">
        <title>Draft Genome Sequence of Prosthecomicrobium hirschii ATCC 27832.</title>
        <authorList>
            <person name="Daniel J."/>
            <person name="Givan S.A."/>
            <person name="Brun Y.V."/>
            <person name="Brown P.J."/>
        </authorList>
    </citation>
    <scope>NUCLEOTIDE SEQUENCE [LARGE SCALE GENOMIC DNA]</scope>
    <source>
        <strain evidence="7 8">16</strain>
    </source>
</reference>
<name>A0A0P6VQK8_9HYPH</name>
<dbReference type="GO" id="GO:0005524">
    <property type="term" value="F:ATP binding"/>
    <property type="evidence" value="ECO:0007669"/>
    <property type="project" value="UniProtKB-KW"/>
</dbReference>
<dbReference type="InterPro" id="IPR025103">
    <property type="entry name" value="DUF4011"/>
</dbReference>
<dbReference type="Pfam" id="PF13087">
    <property type="entry name" value="AAA_12"/>
    <property type="match status" value="1"/>
</dbReference>
<dbReference type="GO" id="GO:0043139">
    <property type="term" value="F:5'-3' DNA helicase activity"/>
    <property type="evidence" value="ECO:0007669"/>
    <property type="project" value="TreeGrafter"/>
</dbReference>
<gene>
    <name evidence="7" type="ORF">ABB55_11680</name>
</gene>
<dbReference type="PANTHER" id="PTHR43788">
    <property type="entry name" value="DNA2/NAM7 HELICASE FAMILY MEMBER"/>
    <property type="match status" value="1"/>
</dbReference>
<dbReference type="EMBL" id="LJYW01000001">
    <property type="protein sequence ID" value="KPL52790.1"/>
    <property type="molecule type" value="Genomic_DNA"/>
</dbReference>
<dbReference type="SUPFAM" id="SSF52980">
    <property type="entry name" value="Restriction endonuclease-like"/>
    <property type="match status" value="1"/>
</dbReference>
<accession>A0A0P6VQK8</accession>
<evidence type="ECO:0000313" key="8">
    <source>
        <dbReference type="Proteomes" id="UP000048984"/>
    </source>
</evidence>
<dbReference type="PANTHER" id="PTHR43788:SF8">
    <property type="entry name" value="DNA-BINDING PROTEIN SMUBP-2"/>
    <property type="match status" value="1"/>
</dbReference>
<evidence type="ECO:0000259" key="5">
    <source>
        <dbReference type="Pfam" id="PF13087"/>
    </source>
</evidence>
<evidence type="ECO:0000256" key="2">
    <source>
        <dbReference type="ARBA" id="ARBA00022801"/>
    </source>
</evidence>
<evidence type="ECO:0000256" key="4">
    <source>
        <dbReference type="ARBA" id="ARBA00022840"/>
    </source>
</evidence>
<evidence type="ECO:0000256" key="1">
    <source>
        <dbReference type="ARBA" id="ARBA00022741"/>
    </source>
</evidence>
<dbReference type="InterPro" id="IPR050534">
    <property type="entry name" value="Coronavir_polyprotein_1ab"/>
</dbReference>
<keyword evidence="4" id="KW-0067">ATP-binding</keyword>
<organism evidence="7 8">
    <name type="scientific">Prosthecodimorpha hirschii</name>
    <dbReference type="NCBI Taxonomy" id="665126"/>
    <lineage>
        <taxon>Bacteria</taxon>
        <taxon>Pseudomonadati</taxon>
        <taxon>Pseudomonadota</taxon>
        <taxon>Alphaproteobacteria</taxon>
        <taxon>Hyphomicrobiales</taxon>
        <taxon>Ancalomicrobiaceae</taxon>
        <taxon>Prosthecodimorpha</taxon>
    </lineage>
</organism>
<keyword evidence="1" id="KW-0547">Nucleotide-binding</keyword>
<feature type="domain" description="Restriction endonuclease type II-like" evidence="6">
    <location>
        <begin position="1600"/>
        <end position="1697"/>
    </location>
</feature>
<keyword evidence="3" id="KW-0347">Helicase</keyword>
<dbReference type="Gene3D" id="3.40.50.300">
    <property type="entry name" value="P-loop containing nucleotide triphosphate hydrolases"/>
    <property type="match status" value="3"/>
</dbReference>
<dbReference type="SUPFAM" id="SSF52540">
    <property type="entry name" value="P-loop containing nucleoside triphosphate hydrolases"/>
    <property type="match status" value="1"/>
</dbReference>
<dbReference type="InterPro" id="IPR041679">
    <property type="entry name" value="DNA2/NAM7-like_C"/>
</dbReference>
<protein>
    <submittedName>
        <fullName evidence="7">Uncharacterized protein</fullName>
    </submittedName>
</protein>
<keyword evidence="8" id="KW-1185">Reference proteome</keyword>
<evidence type="ECO:0000259" key="6">
    <source>
        <dbReference type="Pfam" id="PF18741"/>
    </source>
</evidence>
<feature type="domain" description="DNA2/NAM7 helicase-like C-terminal" evidence="5">
    <location>
        <begin position="1366"/>
        <end position="1550"/>
    </location>
</feature>
<dbReference type="InterPro" id="IPR027417">
    <property type="entry name" value="P-loop_NTPase"/>
</dbReference>
<dbReference type="RefSeq" id="WP_054358953.1">
    <property type="nucleotide sequence ID" value="NZ_LJYW01000001.1"/>
</dbReference>
<sequence length="1878" mass="207042">MPPTDDQQRSTRLYFGLRERLLDLSSRNRMLNYPVGSRSRRQVVIVDEIMEDVHRLLVSDGVALDLEPLPRPQDAPDDEETADFRIALEHARVGDAVHIAESLAIEAAGRDDDAALAVLDRALRDRVRVELGLPQRDRRVETDRMAQARRLGIEPNPDLPAAGYKPSHTDRNLQTLKYPDELDATLDRICADASLAEQETGQSDLYLAFGFLQRFESDSSERKLLAPLVLLPVRIEARTTDSGRTWSILAIGAAEINASLARLMERDFGLSLPDFETDEDGTGSIEAYLEQVRIAIELLRRWQVRRTMVLGHFPVGRLAMYADLDPTAWSHPPAGRRLVDAVLAGTDEGRWDAEASVLPDHPIDDPDAETVVPYLIHDADASQHNVLVDATRGRDLVVQGAPGTGKSQTIANIVANALGSGKTVLVLAEKQGALETVRRRLDAAGLGDFCLSLHSERASPQRVVDALRRRAELGWGRAPRAQPILRDATMDESRRELDRYVEALHQEGDDGRTPYELIWNAIAGQNRHADVIQALRRVSLPKSLLDSGMRILEAVGKLEVYAAAAESFARDYGHPALSPWSQTVLADISAADIGRLKDLLGEMLAATGALCDIAEEAVAFGARSIADLQSIVTADRMLGVPPDTLSQPERFVDLDHEDVFRIAGLREKLKQVDAELAARPKVAGIPLEVLARASAMVTAGLDGRLLDLNPDAARVEADRCIADGRRLAGAIDRMLPAVDMIGLDRQSTLAEIDTLAQAIQFLSRAEPGRRSLLDRFALIEEREFLSVRQRWLDAVDAETDWRTAFVAYGDEPWPTIAEIEACEATLNRSGFARRFGLRGGSEKTARALLARLAGPDGVVPDAEELAQFIIYLRYLAAFENDPQLAALFGPAWAGLGTPMEDCAIIRRDFRAALAERPGSARIATLVVGAGPGVISRLADMAAAAQAFRSLPESLLKRYGTGGLGTILSAIEAERDSFSALIDLDPDRELSGIPVPIRDIADMHTRLERRASIVEAIGPSQLAQDWDHLFPDGTGMAEVARASEWVKTVGHLRSVRSSTGRLDLECLSGPDAPAMRRRLADLAARLDPPLGRFAQLKATIEAEFGQLGLNLSEPNAVLARVDTLLGRKAELNSYLALGRLRRELAEAGAGEFLETCDRARVAPERLPILFETLVAQRRADNARRGSPALWQVTGVSLEARRRTFADRDRRRMQSDREAIVARLLQATPPVGSISGMRTGWTEMALLRNEFGKQRRHLPVRTLLRRAGQAAQTLMPCLLASPLSLARYLEPDRLSFDLLVIDEASQMPVENALGALARARQVVVFGDTRQLPPMEPAISDAQAFEDEADDRFDEDTVSVLDACRHGIGQVRRLKWHYRSRAESLFAFPNREFYQDSLTTVPEARTDAFAVDLVRVDGACHYRRNVSEAARIAEEAIGFMRRFAASGSETMPTLGIVAATAEQRDLILAELRRLEAGDGAVEVYRMKAANLGEPVFVKTIDSVQGDERDVVLISLTFGRDRGGGGLGQRLGPFEGRFGAHRLNVLVTRARRRIGLFVSFGADDVAVTDTSAPGLLALKRFLDHVETRGRVLAAAAALAPDGDFEREIGRRLSDRGYQVATRIGLSHRRVELAIRHPDRPDRFLCGLQGDGADYALIASARDRDRIGDEVLRLRGWDLIRLWSTDWLEDAEEETERLVRRLEQIRTMASPADIEIAFGRRLADLDREAPPAAPFDEATIRLVTMSGDPGPSGLFGFNEGGRGGGPDMRSDRELARALVDFREHVIARRMPRFDRERSILRDTMIEFLIDSRLDDPNDWDRSVPGYLRAGTNPAERRMFLPEICGILDRRVRGQGLRLAASRGLPVVPRDEPALSANEDRSGA</sequence>
<dbReference type="Pfam" id="PF18741">
    <property type="entry name" value="MTES_1575"/>
    <property type="match status" value="1"/>
</dbReference>
<dbReference type="STRING" id="665126.ABB55_11680"/>
<dbReference type="GO" id="GO:0016787">
    <property type="term" value="F:hydrolase activity"/>
    <property type="evidence" value="ECO:0007669"/>
    <property type="project" value="UniProtKB-KW"/>
</dbReference>
<evidence type="ECO:0000313" key="7">
    <source>
        <dbReference type="EMBL" id="KPL52790.1"/>
    </source>
</evidence>
<proteinExistence type="predicted"/>
<dbReference type="Pfam" id="PF13195">
    <property type="entry name" value="DUF4011"/>
    <property type="match status" value="1"/>
</dbReference>
<dbReference type="Proteomes" id="UP000048984">
    <property type="component" value="Unassembled WGS sequence"/>
</dbReference>
<evidence type="ECO:0000256" key="3">
    <source>
        <dbReference type="ARBA" id="ARBA00022806"/>
    </source>
</evidence>
<dbReference type="InterPro" id="IPR011335">
    <property type="entry name" value="Restrct_endonuc-II-like"/>
</dbReference>
<dbReference type="InterPro" id="IPR049468">
    <property type="entry name" value="Restrct_endonuc-II-like_dom"/>
</dbReference>
<reference evidence="7 8" key="1">
    <citation type="submission" date="2015-09" db="EMBL/GenBank/DDBJ databases">
        <authorList>
            <person name="Jackson K.R."/>
            <person name="Lunt B.L."/>
            <person name="Fisher J.N.B."/>
            <person name="Gardner A.V."/>
            <person name="Bailey M.E."/>
            <person name="Deus L.M."/>
            <person name="Earl A.S."/>
            <person name="Gibby P.D."/>
            <person name="Hartmann K.A."/>
            <person name="Liu J.E."/>
            <person name="Manci A.M."/>
            <person name="Nielsen D.A."/>
            <person name="Solomon M.B."/>
            <person name="Breakwell D.P."/>
            <person name="Burnett S.H."/>
            <person name="Grose J.H."/>
        </authorList>
    </citation>
    <scope>NUCLEOTIDE SEQUENCE [LARGE SCALE GENOMIC DNA]</scope>
    <source>
        <strain evidence="7 8">16</strain>
    </source>
</reference>
<keyword evidence="2" id="KW-0378">Hydrolase</keyword>
<comment type="caution">
    <text evidence="7">The sequence shown here is derived from an EMBL/GenBank/DDBJ whole genome shotgun (WGS) entry which is preliminary data.</text>
</comment>